<dbReference type="InterPro" id="IPR002060">
    <property type="entry name" value="Squ/phyt_synthse"/>
</dbReference>
<organism evidence="1 2">
    <name type="scientific">Acidisoma cellulosilyticum</name>
    <dbReference type="NCBI Taxonomy" id="2802395"/>
    <lineage>
        <taxon>Bacteria</taxon>
        <taxon>Pseudomonadati</taxon>
        <taxon>Pseudomonadota</taxon>
        <taxon>Alphaproteobacteria</taxon>
        <taxon>Acetobacterales</taxon>
        <taxon>Acidocellaceae</taxon>
        <taxon>Acidisoma</taxon>
    </lineage>
</organism>
<comment type="caution">
    <text evidence="1">The sequence shown here is derived from an EMBL/GenBank/DDBJ whole genome shotgun (WGS) entry which is preliminary data.</text>
</comment>
<sequence>MLSPLGESLRRHDPDRFLTTLFAPVERREALVILFAFNHELARAREVTSQSLLALIRLQWWREVVEGEAKPGEISTPLFDLIATGMVERETLLGMIDAREAEVDGHFETLQAWRDWLLAGAGGLAVAAGQALGVRDPQVLHGLRLRGAAYGAAGLLRSRFALARQGFAPWPVDLLEHQGLIPEDAAARPTDAALVPVLSALKAEGAGWLKAARLAPPLPRVARAAALPAILAARDLKRPLDQAPGLRGFGDRFAVTLAALFGRP</sequence>
<dbReference type="EMBL" id="JAESVA010000001">
    <property type="protein sequence ID" value="MCB8879053.1"/>
    <property type="molecule type" value="Genomic_DNA"/>
</dbReference>
<dbReference type="Proteomes" id="UP000721844">
    <property type="component" value="Unassembled WGS sequence"/>
</dbReference>
<dbReference type="Gene3D" id="1.10.600.10">
    <property type="entry name" value="Farnesyl Diphosphate Synthase"/>
    <property type="match status" value="1"/>
</dbReference>
<proteinExistence type="predicted"/>
<name>A0A963YZH9_9PROT</name>
<protein>
    <submittedName>
        <fullName evidence="1">Squalene/phytoene synthase family protein</fullName>
    </submittedName>
</protein>
<keyword evidence="2" id="KW-1185">Reference proteome</keyword>
<dbReference type="Pfam" id="PF00494">
    <property type="entry name" value="SQS_PSY"/>
    <property type="match status" value="1"/>
</dbReference>
<accession>A0A963YZH9</accession>
<reference evidence="1 2" key="1">
    <citation type="journal article" date="2021" name="Microorganisms">
        <title>Acidisoma silvae sp. nov. and Acidisomacellulosilytica sp. nov., Two Acidophilic Bacteria Isolated from Decaying Wood, Hydrolyzing Cellulose and Producing Poly-3-hydroxybutyrate.</title>
        <authorList>
            <person name="Mieszkin S."/>
            <person name="Pouder E."/>
            <person name="Uroz S."/>
            <person name="Simon-Colin C."/>
            <person name="Alain K."/>
        </authorList>
    </citation>
    <scope>NUCLEOTIDE SEQUENCE [LARGE SCALE GENOMIC DNA]</scope>
    <source>
        <strain evidence="1 2">HW T5.17</strain>
    </source>
</reference>
<gene>
    <name evidence="1" type="ORF">ACELLULO517_02320</name>
</gene>
<dbReference type="SUPFAM" id="SSF48576">
    <property type="entry name" value="Terpenoid synthases"/>
    <property type="match status" value="1"/>
</dbReference>
<dbReference type="AlphaFoldDB" id="A0A963YZH9"/>
<dbReference type="InterPro" id="IPR008949">
    <property type="entry name" value="Isoprenoid_synthase_dom_sf"/>
</dbReference>
<evidence type="ECO:0000313" key="1">
    <source>
        <dbReference type="EMBL" id="MCB8879053.1"/>
    </source>
</evidence>
<evidence type="ECO:0000313" key="2">
    <source>
        <dbReference type="Proteomes" id="UP000721844"/>
    </source>
</evidence>